<dbReference type="OrthoDB" id="6428749at2759"/>
<evidence type="ECO:0000256" key="3">
    <source>
        <dbReference type="ARBA" id="ARBA00012922"/>
    </source>
</evidence>
<comment type="similarity">
    <text evidence="2">Belongs to the amidase family.</text>
</comment>
<evidence type="ECO:0000256" key="4">
    <source>
        <dbReference type="ARBA" id="ARBA00022801"/>
    </source>
</evidence>
<dbReference type="Gene3D" id="3.90.1300.10">
    <property type="entry name" value="Amidase signature (AS) domain"/>
    <property type="match status" value="1"/>
</dbReference>
<keyword evidence="9" id="KW-1185">Reference proteome</keyword>
<evidence type="ECO:0000313" key="9">
    <source>
        <dbReference type="Proteomes" id="UP000053317"/>
    </source>
</evidence>
<reference evidence="8 9" key="2">
    <citation type="submission" date="2015-05" db="EMBL/GenBank/DDBJ databases">
        <authorList>
            <person name="Morales-Cruz A."/>
            <person name="Amrine K.C."/>
            <person name="Cantu D."/>
        </authorList>
    </citation>
    <scope>NUCLEOTIDE SEQUENCE [LARGE SCALE GENOMIC DNA]</scope>
    <source>
        <strain evidence="8">UCRPC4</strain>
    </source>
</reference>
<feature type="domain" description="Amidase" evidence="7">
    <location>
        <begin position="74"/>
        <end position="501"/>
    </location>
</feature>
<evidence type="ECO:0000256" key="1">
    <source>
        <dbReference type="ARBA" id="ARBA00001311"/>
    </source>
</evidence>
<sequence>MVAKWQTVAKKAQDHRDKSIAEVQPAIPEVPAELPLDVTGLPKELLNEKEVSITEKPAEELVEALASGKLTSVEVTSAFLRRAGLAQKLANCITELLSKAALDRAKYLDDYLAKEGKPIGPLHGLPISVKEHIPMKGLGINAGYIAWWDNIAEDDAAILKLLWKAGAVFYARTTQPQLLMHLETSSNLYGDTVNPFNRTLTSGGSSGGEGSLIGLRGSCLGIGTDIGGSIRSPAANNGLYGLRPTTFRLPVAGWVASMRGSEHILGVIGPLSTSLDGVKLFMKTLIDQQPWKIDQSLLPIPWTISSQKPPTPDQKLKVAILWDDGVVHPHPPVIRALKEISAKLSTNPSISLVDWTPYQHDRAWTIISSLYFADGGMEDRATLQASGEPRLPLSDFILTDNPNVRTLTIPEVWDLTYQRDTYKQEYLNHWNKTATGVNPDGTPEGTVDVIICPVGPGAAPPLGQSKYWGYTSQWNLLDYPALIFPVTKVDQEKDTVETGYEPRNEQDAFNYELCKFSSLSLSLSLAEQKRNKLPHLDIDIDLFPFLEK</sequence>
<dbReference type="PIRSF" id="PIRSF001221">
    <property type="entry name" value="Amidase_fungi"/>
    <property type="match status" value="1"/>
</dbReference>
<dbReference type="InterPro" id="IPR036928">
    <property type="entry name" value="AS_sf"/>
</dbReference>
<evidence type="ECO:0000259" key="7">
    <source>
        <dbReference type="Pfam" id="PF01425"/>
    </source>
</evidence>
<organism evidence="8 9">
    <name type="scientific">Phaeomoniella chlamydospora</name>
    <name type="common">Phaeoacremonium chlamydosporum</name>
    <dbReference type="NCBI Taxonomy" id="158046"/>
    <lineage>
        <taxon>Eukaryota</taxon>
        <taxon>Fungi</taxon>
        <taxon>Dikarya</taxon>
        <taxon>Ascomycota</taxon>
        <taxon>Pezizomycotina</taxon>
        <taxon>Eurotiomycetes</taxon>
        <taxon>Chaetothyriomycetidae</taxon>
        <taxon>Phaeomoniellales</taxon>
        <taxon>Phaeomoniellaceae</taxon>
        <taxon>Phaeomoniella</taxon>
    </lineage>
</organism>
<gene>
    <name evidence="8" type="ORF">UCRPC4_g01982</name>
</gene>
<keyword evidence="4" id="KW-0378">Hydrolase</keyword>
<name>A0A0G2ESN0_PHACM</name>
<protein>
    <recommendedName>
        <fullName evidence="3">amidase</fullName>
        <ecNumber evidence="3">3.5.1.4</ecNumber>
    </recommendedName>
</protein>
<feature type="active site" description="Charge relay system" evidence="5">
    <location>
        <position position="205"/>
    </location>
</feature>
<feature type="active site" description="Charge relay system" evidence="5">
    <location>
        <position position="130"/>
    </location>
</feature>
<proteinExistence type="inferred from homology"/>
<dbReference type="InterPro" id="IPR020556">
    <property type="entry name" value="Amidase_CS"/>
</dbReference>
<evidence type="ECO:0000256" key="2">
    <source>
        <dbReference type="ARBA" id="ARBA00009199"/>
    </source>
</evidence>
<dbReference type="EC" id="3.5.1.4" evidence="3"/>
<dbReference type="AlphaFoldDB" id="A0A0G2ESN0"/>
<reference evidence="8 9" key="1">
    <citation type="submission" date="2015-05" db="EMBL/GenBank/DDBJ databases">
        <title>Distinctive expansion of gene families associated with plant cell wall degradation and secondary metabolism in the genomes of grapevine trunk pathogens.</title>
        <authorList>
            <person name="Lawrence D.P."/>
            <person name="Travadon R."/>
            <person name="Rolshausen P.E."/>
            <person name="Baumgartner K."/>
        </authorList>
    </citation>
    <scope>NUCLEOTIDE SEQUENCE [LARGE SCALE GENOMIC DNA]</scope>
    <source>
        <strain evidence="8">UCRPC4</strain>
    </source>
</reference>
<dbReference type="Proteomes" id="UP000053317">
    <property type="component" value="Unassembled WGS sequence"/>
</dbReference>
<dbReference type="PANTHER" id="PTHR46072">
    <property type="entry name" value="AMIDASE-RELATED-RELATED"/>
    <property type="match status" value="1"/>
</dbReference>
<accession>A0A0G2ESN0</accession>
<dbReference type="SUPFAM" id="SSF75304">
    <property type="entry name" value="Amidase signature (AS) enzymes"/>
    <property type="match status" value="1"/>
</dbReference>
<feature type="binding site" evidence="6">
    <location>
        <position position="205"/>
    </location>
    <ligand>
        <name>substrate</name>
    </ligand>
</feature>
<dbReference type="EMBL" id="LCWF01000047">
    <property type="protein sequence ID" value="KKY25176.1"/>
    <property type="molecule type" value="Genomic_DNA"/>
</dbReference>
<evidence type="ECO:0000256" key="5">
    <source>
        <dbReference type="PIRSR" id="PIRSR001221-1"/>
    </source>
</evidence>
<feature type="active site" description="Acyl-ester intermediate" evidence="5">
    <location>
        <position position="229"/>
    </location>
</feature>
<dbReference type="Pfam" id="PF01425">
    <property type="entry name" value="Amidase"/>
    <property type="match status" value="1"/>
</dbReference>
<dbReference type="PROSITE" id="PS00571">
    <property type="entry name" value="AMIDASES"/>
    <property type="match status" value="1"/>
</dbReference>
<comment type="catalytic activity">
    <reaction evidence="1">
        <text>a monocarboxylic acid amide + H2O = a monocarboxylate + NH4(+)</text>
        <dbReference type="Rhea" id="RHEA:12020"/>
        <dbReference type="ChEBI" id="CHEBI:15377"/>
        <dbReference type="ChEBI" id="CHEBI:28938"/>
        <dbReference type="ChEBI" id="CHEBI:35757"/>
        <dbReference type="ChEBI" id="CHEBI:83628"/>
        <dbReference type="EC" id="3.5.1.4"/>
    </reaction>
</comment>
<comment type="caution">
    <text evidence="8">The sequence shown here is derived from an EMBL/GenBank/DDBJ whole genome shotgun (WGS) entry which is preliminary data.</text>
</comment>
<feature type="binding site" evidence="6">
    <location>
        <begin position="226"/>
        <end position="229"/>
    </location>
    <ligand>
        <name>substrate</name>
    </ligand>
</feature>
<dbReference type="GO" id="GO:0004040">
    <property type="term" value="F:amidase activity"/>
    <property type="evidence" value="ECO:0007669"/>
    <property type="project" value="UniProtKB-EC"/>
</dbReference>
<evidence type="ECO:0000256" key="6">
    <source>
        <dbReference type="PIRSR" id="PIRSR001221-2"/>
    </source>
</evidence>
<dbReference type="InterPro" id="IPR023631">
    <property type="entry name" value="Amidase_dom"/>
</dbReference>
<feature type="binding site" evidence="6">
    <location>
        <position position="179"/>
    </location>
    <ligand>
        <name>substrate</name>
    </ligand>
</feature>
<dbReference type="PANTHER" id="PTHR46072:SF4">
    <property type="entry name" value="AMIDASE C550.07-RELATED"/>
    <property type="match status" value="1"/>
</dbReference>
<evidence type="ECO:0000313" key="8">
    <source>
        <dbReference type="EMBL" id="KKY25176.1"/>
    </source>
</evidence>